<keyword evidence="3" id="KW-1185">Reference proteome</keyword>
<reference evidence="2 3" key="1">
    <citation type="journal article" date="2008" name="Nature">
        <title>The genome of Laccaria bicolor provides insights into mycorrhizal symbiosis.</title>
        <authorList>
            <person name="Martin F."/>
            <person name="Aerts A."/>
            <person name="Ahren D."/>
            <person name="Brun A."/>
            <person name="Danchin E.G.J."/>
            <person name="Duchaussoy F."/>
            <person name="Gibon J."/>
            <person name="Kohler A."/>
            <person name="Lindquist E."/>
            <person name="Pereda V."/>
            <person name="Salamov A."/>
            <person name="Shapiro H.J."/>
            <person name="Wuyts J."/>
            <person name="Blaudez D."/>
            <person name="Buee M."/>
            <person name="Brokstein P."/>
            <person name="Canbaeck B."/>
            <person name="Cohen D."/>
            <person name="Courty P.E."/>
            <person name="Coutinho P.M."/>
            <person name="Delaruelle C."/>
            <person name="Detter J.C."/>
            <person name="Deveau A."/>
            <person name="DiFazio S."/>
            <person name="Duplessis S."/>
            <person name="Fraissinet-Tachet L."/>
            <person name="Lucic E."/>
            <person name="Frey-Klett P."/>
            <person name="Fourrey C."/>
            <person name="Feussner I."/>
            <person name="Gay G."/>
            <person name="Grimwood J."/>
            <person name="Hoegger P.J."/>
            <person name="Jain P."/>
            <person name="Kilaru S."/>
            <person name="Labbe J."/>
            <person name="Lin Y.C."/>
            <person name="Legue V."/>
            <person name="Le Tacon F."/>
            <person name="Marmeisse R."/>
            <person name="Melayah D."/>
            <person name="Montanini B."/>
            <person name="Muratet M."/>
            <person name="Nehls U."/>
            <person name="Niculita-Hirzel H."/>
            <person name="Oudot-Le Secq M.P."/>
            <person name="Peter M."/>
            <person name="Quesneville H."/>
            <person name="Rajashekar B."/>
            <person name="Reich M."/>
            <person name="Rouhier N."/>
            <person name="Schmutz J."/>
            <person name="Yin T."/>
            <person name="Chalot M."/>
            <person name="Henrissat B."/>
            <person name="Kuees U."/>
            <person name="Lucas S."/>
            <person name="Van de Peer Y."/>
            <person name="Podila G.K."/>
            <person name="Polle A."/>
            <person name="Pukkila P.J."/>
            <person name="Richardson P.M."/>
            <person name="Rouze P."/>
            <person name="Sanders I.R."/>
            <person name="Stajich J.E."/>
            <person name="Tunlid A."/>
            <person name="Tuskan G."/>
            <person name="Grigoriev I.V."/>
        </authorList>
    </citation>
    <scope>NUCLEOTIDE SEQUENCE [LARGE SCALE GENOMIC DNA]</scope>
    <source>
        <strain evidence="3">S238N-H82 / ATCC MYA-4686</strain>
    </source>
</reference>
<dbReference type="EMBL" id="DS547103">
    <property type="protein sequence ID" value="EDR07808.1"/>
    <property type="molecule type" value="Genomic_DNA"/>
</dbReference>
<dbReference type="Proteomes" id="UP000001194">
    <property type="component" value="Unassembled WGS sequence"/>
</dbReference>
<dbReference type="OrthoDB" id="5570013at2759"/>
<dbReference type="HOGENOM" id="CLU_037980_2_0_1"/>
<feature type="region of interest" description="Disordered" evidence="1">
    <location>
        <begin position="380"/>
        <end position="405"/>
    </location>
</feature>
<dbReference type="KEGG" id="lbc:LACBIDRAFT_297984"/>
<feature type="compositionally biased region" description="Gly residues" evidence="1">
    <location>
        <begin position="391"/>
        <end position="404"/>
    </location>
</feature>
<evidence type="ECO:0000313" key="2">
    <source>
        <dbReference type="EMBL" id="EDR07808.1"/>
    </source>
</evidence>
<feature type="region of interest" description="Disordered" evidence="1">
    <location>
        <begin position="1"/>
        <end position="24"/>
    </location>
</feature>
<gene>
    <name evidence="2" type="ORF">LACBIDRAFT_297984</name>
</gene>
<organism evidence="3">
    <name type="scientific">Laccaria bicolor (strain S238N-H82 / ATCC MYA-4686)</name>
    <name type="common">Bicoloured deceiver</name>
    <name type="synonym">Laccaria laccata var. bicolor</name>
    <dbReference type="NCBI Taxonomy" id="486041"/>
    <lineage>
        <taxon>Eukaryota</taxon>
        <taxon>Fungi</taxon>
        <taxon>Dikarya</taxon>
        <taxon>Basidiomycota</taxon>
        <taxon>Agaricomycotina</taxon>
        <taxon>Agaricomycetes</taxon>
        <taxon>Agaricomycetidae</taxon>
        <taxon>Agaricales</taxon>
        <taxon>Agaricineae</taxon>
        <taxon>Hydnangiaceae</taxon>
        <taxon>Laccaria</taxon>
    </lineage>
</organism>
<evidence type="ECO:0000256" key="1">
    <source>
        <dbReference type="SAM" id="MobiDB-lite"/>
    </source>
</evidence>
<dbReference type="RefSeq" id="XP_001881597.1">
    <property type="nucleotide sequence ID" value="XM_001881562.1"/>
</dbReference>
<proteinExistence type="predicted"/>
<accession>B0DBZ9</accession>
<name>B0DBZ9_LACBS</name>
<protein>
    <submittedName>
        <fullName evidence="2">Predicted protein</fullName>
    </submittedName>
</protein>
<dbReference type="AlphaFoldDB" id="B0DBZ9"/>
<dbReference type="InParanoid" id="B0DBZ9"/>
<dbReference type="GeneID" id="6077216"/>
<sequence>MEAKPLSSDDLGFTLPPSNGHTSHKRRIASWPFLLITGCVLLLFKTYLSSSREHDWPIPPNVQIDRCAELNHNPSNNAQDPAPYSIPATFTLPLSSKALFCISRGSLSNGVINIVQSHKGAGSENVVVDVDVNYWEEPLLDNLKVCQVTREDGGVGVGIFSDWAGRPGSRQVEFEVTITLPRVPNDAMLYIDYFETDMPSFEHWIGELGDTVYFRSIVLGTEYRGVDVASLNGGNVEIKNSHSPIQGVINASSALSLITSNALINVFLGLSSSSSSDEATRLEMKTSNAEITASISLTTTSNSPGGNYSILTQTSFAKLTLTFPSSPLDSSLSLNARTSLASIDVSLHPTYEGTFTLDASLTPFGAKVFVDEDVRDPAGEGRKRKVEVRRGNGGGRVEGSVGWGDGEEGRGNVKLETVLGSANLRL</sequence>
<dbReference type="STRING" id="486041.B0DBZ9"/>
<evidence type="ECO:0000313" key="3">
    <source>
        <dbReference type="Proteomes" id="UP000001194"/>
    </source>
</evidence>